<organism evidence="2 3">
    <name type="scientific">Plectus sambesii</name>
    <dbReference type="NCBI Taxonomy" id="2011161"/>
    <lineage>
        <taxon>Eukaryota</taxon>
        <taxon>Metazoa</taxon>
        <taxon>Ecdysozoa</taxon>
        <taxon>Nematoda</taxon>
        <taxon>Chromadorea</taxon>
        <taxon>Plectida</taxon>
        <taxon>Plectina</taxon>
        <taxon>Plectoidea</taxon>
        <taxon>Plectidae</taxon>
        <taxon>Plectus</taxon>
    </lineage>
</organism>
<dbReference type="WBParaSite" id="PSAMB.scaffold5912size10611.g27527.t1">
    <property type="protein sequence ID" value="PSAMB.scaffold5912size10611.g27527.t1"/>
    <property type="gene ID" value="PSAMB.scaffold5912size10611.g27527"/>
</dbReference>
<keyword evidence="1" id="KW-0472">Membrane</keyword>
<feature type="transmembrane region" description="Helical" evidence="1">
    <location>
        <begin position="31"/>
        <end position="51"/>
    </location>
</feature>
<evidence type="ECO:0000313" key="2">
    <source>
        <dbReference type="Proteomes" id="UP000887566"/>
    </source>
</evidence>
<reference evidence="3" key="1">
    <citation type="submission" date="2022-11" db="UniProtKB">
        <authorList>
            <consortium name="WormBaseParasite"/>
        </authorList>
    </citation>
    <scope>IDENTIFICATION</scope>
</reference>
<dbReference type="Proteomes" id="UP000887566">
    <property type="component" value="Unplaced"/>
</dbReference>
<keyword evidence="1" id="KW-1133">Transmembrane helix</keyword>
<feature type="transmembrane region" description="Helical" evidence="1">
    <location>
        <begin position="82"/>
        <end position="111"/>
    </location>
</feature>
<dbReference type="InterPro" id="IPR013869">
    <property type="entry name" value="DUF1757"/>
</dbReference>
<proteinExistence type="predicted"/>
<evidence type="ECO:0000313" key="3">
    <source>
        <dbReference type="WBParaSite" id="PSAMB.scaffold5912size10611.g27527.t1"/>
    </source>
</evidence>
<keyword evidence="1" id="KW-0812">Transmembrane</keyword>
<dbReference type="PANTHER" id="PTHR38636:SF1">
    <property type="entry name" value="CHLORIDE CHANNEL PROTEIN CLC-D"/>
    <property type="match status" value="1"/>
</dbReference>
<name>A0A914WZV8_9BILA</name>
<accession>A0A914WZV8</accession>
<dbReference type="AlphaFoldDB" id="A0A914WZV8"/>
<dbReference type="PANTHER" id="PTHR38636">
    <property type="entry name" value="PROTEIN CBG20488"/>
    <property type="match status" value="1"/>
</dbReference>
<dbReference type="Pfam" id="PF08560">
    <property type="entry name" value="DUF1757"/>
    <property type="match status" value="1"/>
</dbReference>
<keyword evidence="2" id="KW-1185">Reference proteome</keyword>
<evidence type="ECO:0000256" key="1">
    <source>
        <dbReference type="SAM" id="Phobius"/>
    </source>
</evidence>
<protein>
    <submittedName>
        <fullName evidence="3">Uncharacterized protein</fullName>
    </submittedName>
</protein>
<sequence length="187" mass="20135">AGSLIGGLVLGPLMKLMVKNPDIRQRLSRRMGIRGAAIGLLVGPAMTYARISAGKLDHDGLYDRCYRLRHNHWQLIFDRMTYIGALAGGAMFGLTGIPLGINLALVSVFAFKNGIPLWQSTIEPLVSNEGAQSQPTKSASSLPTFNVKDVLKTPKEAYTEAYKGDCKASLVPGVCACPCHSNRCRCG</sequence>